<dbReference type="Proteomes" id="UP000093943">
    <property type="component" value="Unassembled WGS sequence"/>
</dbReference>
<evidence type="ECO:0000313" key="1">
    <source>
        <dbReference type="EMBL" id="OBI30013.1"/>
    </source>
</evidence>
<sequence>MVATCPRRHRARTWGASTAIAALVAAGCSSPQQPEGAPEVTLARVSVPLHEPVWSYGTGALIGLTDDQRLAKVDGAASQDAARTTLSGPLSAGRNVQISQMNDRHVFVPQPGRGTVAVVDLASLQPVEQVDAGPAPAYLSEDAGLRVLLALSADGSTVTPVEQYGYRKLPAAHIPGEPADSIDGSTRGREIDYHLYGRSSIRYFKGHSSPPDQRGSLAMHVGASAGDGTKVTRTYVADHDHGVLYAVESGRGGDGLEVVGHAGLPSSPIRYLGTDDTRIYAATDQQLVTLETASFTGYPDDIIPTVKVVDYRAGLGAEQARSAPLSGMAIGPHRVFLTLRGAPYVISVAKPHL</sequence>
<reference evidence="2" key="1">
    <citation type="submission" date="2016-06" db="EMBL/GenBank/DDBJ databases">
        <authorList>
            <person name="Sutton G."/>
            <person name="Brinkac L."/>
            <person name="Sanka R."/>
            <person name="Adams M."/>
            <person name="Lau E."/>
            <person name="Sam S."/>
            <person name="Sreng N."/>
            <person name="Him V."/>
            <person name="Kerleguer A."/>
            <person name="Cheng S."/>
        </authorList>
    </citation>
    <scope>NUCLEOTIDE SEQUENCE [LARGE SCALE GENOMIC DNA]</scope>
    <source>
        <strain evidence="2">E1876</strain>
    </source>
</reference>
<evidence type="ECO:0000313" key="2">
    <source>
        <dbReference type="Proteomes" id="UP000093943"/>
    </source>
</evidence>
<dbReference type="InterPro" id="IPR011048">
    <property type="entry name" value="Haem_d1_sf"/>
</dbReference>
<name>A0A1A2NK58_MYCSD</name>
<protein>
    <submittedName>
        <fullName evidence="1">Uncharacterized protein</fullName>
    </submittedName>
</protein>
<accession>A0A1A2NK58</accession>
<comment type="caution">
    <text evidence="1">The sequence shown here is derived from an EMBL/GenBank/DDBJ whole genome shotgun (WGS) entry which is preliminary data.</text>
</comment>
<dbReference type="AlphaFoldDB" id="A0A1A2NK58"/>
<organism evidence="1 2">
    <name type="scientific">Mycolicibacter sinensis (strain JDM601)</name>
    <name type="common">Mycobacterium sinense</name>
    <dbReference type="NCBI Taxonomy" id="875328"/>
    <lineage>
        <taxon>Bacteria</taxon>
        <taxon>Bacillati</taxon>
        <taxon>Actinomycetota</taxon>
        <taxon>Actinomycetes</taxon>
        <taxon>Mycobacteriales</taxon>
        <taxon>Mycobacteriaceae</taxon>
        <taxon>Mycolicibacter</taxon>
    </lineage>
</organism>
<dbReference type="OrthoDB" id="4744792at2"/>
<dbReference type="PROSITE" id="PS51257">
    <property type="entry name" value="PROKAR_LIPOPROTEIN"/>
    <property type="match status" value="1"/>
</dbReference>
<gene>
    <name evidence="1" type="ORF">A5710_02345</name>
</gene>
<dbReference type="RefSeq" id="WP_064923863.1">
    <property type="nucleotide sequence ID" value="NZ_LZJK01000150.1"/>
</dbReference>
<proteinExistence type="predicted"/>
<dbReference type="EMBL" id="LZKG01000079">
    <property type="protein sequence ID" value="OBI30013.1"/>
    <property type="molecule type" value="Genomic_DNA"/>
</dbReference>
<dbReference type="SUPFAM" id="SSF51004">
    <property type="entry name" value="C-terminal (heme d1) domain of cytochrome cd1-nitrite reductase"/>
    <property type="match status" value="1"/>
</dbReference>